<dbReference type="InterPro" id="IPR021451">
    <property type="entry name" value="DUF3102"/>
</dbReference>
<organism evidence="1 2">
    <name type="scientific">Nostoc punctiforme (strain ATCC 29133 / PCC 73102)</name>
    <dbReference type="NCBI Taxonomy" id="63737"/>
    <lineage>
        <taxon>Bacteria</taxon>
        <taxon>Bacillati</taxon>
        <taxon>Cyanobacteriota</taxon>
        <taxon>Cyanophyceae</taxon>
        <taxon>Nostocales</taxon>
        <taxon>Nostocaceae</taxon>
        <taxon>Nostoc</taxon>
    </lineage>
</organism>
<evidence type="ECO:0000313" key="1">
    <source>
        <dbReference type="EMBL" id="ACC81530.1"/>
    </source>
</evidence>
<reference evidence="2" key="1">
    <citation type="submission" date="2008-04" db="EMBL/GenBank/DDBJ databases">
        <title>Complete sequence of chromosome of Nostoc punctiforme ATCC 29133.</title>
        <authorList>
            <consortium name="US DOE Joint Genome Institute"/>
            <person name="Copeland A."/>
            <person name="Lucas S."/>
            <person name="Lapidus A."/>
            <person name="Glavina del Rio T."/>
            <person name="Dalin E."/>
            <person name="Tice H."/>
            <person name="Pitluck S."/>
            <person name="Chain P."/>
            <person name="Malfatti S."/>
            <person name="Shin M."/>
            <person name="Vergez L."/>
            <person name="Schmutz J."/>
            <person name="Larimer F."/>
            <person name="Land M."/>
            <person name="Hauser L."/>
            <person name="Kyrpides N."/>
            <person name="Kim E."/>
            <person name="Meeks J.C."/>
            <person name="Elhai J."/>
            <person name="Campbell E.L."/>
            <person name="Thiel T."/>
            <person name="Longmire J."/>
            <person name="Potts M."/>
            <person name="Atlas R."/>
        </authorList>
    </citation>
    <scope>NUCLEOTIDE SEQUENCE [LARGE SCALE GENOMIC DNA]</scope>
    <source>
        <strain evidence="2">ATCC 29133 / PCC 73102</strain>
    </source>
</reference>
<dbReference type="AlphaFoldDB" id="B2IXK2"/>
<name>B2IXK2_NOSP7</name>
<reference evidence="1 2" key="2">
    <citation type="journal article" date="2013" name="Plant Physiol.">
        <title>A Nostoc punctiforme Sugar Transporter Necessary to Establish a Cyanobacterium-Plant Symbiosis.</title>
        <authorList>
            <person name="Ekman M."/>
            <person name="Picossi S."/>
            <person name="Campbell E.L."/>
            <person name="Meeks J.C."/>
            <person name="Flores E."/>
        </authorList>
    </citation>
    <scope>NUCLEOTIDE SEQUENCE [LARGE SCALE GENOMIC DNA]</scope>
    <source>
        <strain evidence="2">ATCC 29133 / PCC 73102</strain>
    </source>
</reference>
<dbReference type="EMBL" id="CP001037">
    <property type="protein sequence ID" value="ACC81530.1"/>
    <property type="molecule type" value="Genomic_DNA"/>
</dbReference>
<dbReference type="Proteomes" id="UP000001191">
    <property type="component" value="Chromosome"/>
</dbReference>
<sequence>METSKKMGELLDRLPNQTTPNSKITYPNLNAETLALVQEHTHEIKVLIRRTAEDIINIGQRLIEVKKFLGHGNFTNWLKVEFNWSISTATKFMHVAEHLKFVNFTNLNISASALYIIAAPSTSKEARAEVLKRAVIGENITYTQAKEIVNKYKGNVPSQPCNLENTNIGLKTIRPNSSNSLQIEDHETTSIFYLPDDLASKGIKLKNSFPLFERQSFSRENENSKIVNFSKIIVYDQKEILDNEMNSSSSLDNTQLNSLINKTAITLTNLTPEQLALVLAKSVDLGLSDRHLQSLVQICEKLLKTP</sequence>
<evidence type="ECO:0000313" key="2">
    <source>
        <dbReference type="Proteomes" id="UP000001191"/>
    </source>
</evidence>
<dbReference type="Pfam" id="PF11300">
    <property type="entry name" value="DUF3102"/>
    <property type="match status" value="1"/>
</dbReference>
<dbReference type="OrthoDB" id="479904at2"/>
<dbReference type="RefSeq" id="WP_012409517.1">
    <property type="nucleotide sequence ID" value="NC_010628.1"/>
</dbReference>
<dbReference type="STRING" id="63737.Npun_R3028"/>
<proteinExistence type="predicted"/>
<evidence type="ECO:0008006" key="3">
    <source>
        <dbReference type="Google" id="ProtNLM"/>
    </source>
</evidence>
<dbReference type="KEGG" id="npu:Npun_R3028"/>
<gene>
    <name evidence="1" type="ordered locus">Npun_R3028</name>
</gene>
<dbReference type="EnsemblBacteria" id="ACC81530">
    <property type="protein sequence ID" value="ACC81530"/>
    <property type="gene ID" value="Npun_R3028"/>
</dbReference>
<dbReference type="HOGENOM" id="CLU_908617_0_0_3"/>
<dbReference type="eggNOG" id="ENOG5032VZ2">
    <property type="taxonomic scope" value="Bacteria"/>
</dbReference>
<protein>
    <recommendedName>
        <fullName evidence="3">DUF3102 domain-containing protein</fullName>
    </recommendedName>
</protein>
<keyword evidence="2" id="KW-1185">Reference proteome</keyword>
<accession>B2IXK2</accession>